<dbReference type="Proteomes" id="UP000017836">
    <property type="component" value="Unassembled WGS sequence"/>
</dbReference>
<dbReference type="SMART" id="SM00054">
    <property type="entry name" value="EFh"/>
    <property type="match status" value="2"/>
</dbReference>
<dbReference type="EMBL" id="KI397486">
    <property type="protein sequence ID" value="ERM95275.1"/>
    <property type="molecule type" value="Genomic_DNA"/>
</dbReference>
<proteinExistence type="predicted"/>
<sequence length="134" mass="14763">MAQNQQLVLSGSPSLRTGGLHPARDLLRLQQAFQAFDANGNGLISALELEGIMKSLGCDSSKHLPEEIMKQGDQNRDRLVSINVGDIFKDVFEKLDLNGNRVVSDEELEGLAPEEGQELMWLFIGMGCCPDFED</sequence>
<dbReference type="PROSITE" id="PS00018">
    <property type="entry name" value="EF_HAND_1"/>
    <property type="match status" value="2"/>
</dbReference>
<accession>W1NJD6</accession>
<reference evidence="4" key="1">
    <citation type="journal article" date="2013" name="Science">
        <title>The Amborella genome and the evolution of flowering plants.</title>
        <authorList>
            <consortium name="Amborella Genome Project"/>
        </authorList>
    </citation>
    <scope>NUCLEOTIDE SEQUENCE [LARGE SCALE GENOMIC DNA]</scope>
</reference>
<organism evidence="3 4">
    <name type="scientific">Amborella trichopoda</name>
    <dbReference type="NCBI Taxonomy" id="13333"/>
    <lineage>
        <taxon>Eukaryota</taxon>
        <taxon>Viridiplantae</taxon>
        <taxon>Streptophyta</taxon>
        <taxon>Embryophyta</taxon>
        <taxon>Tracheophyta</taxon>
        <taxon>Spermatophyta</taxon>
        <taxon>Magnoliopsida</taxon>
        <taxon>Amborellales</taxon>
        <taxon>Amborellaceae</taxon>
        <taxon>Amborella</taxon>
    </lineage>
</organism>
<dbReference type="PROSITE" id="PS50222">
    <property type="entry name" value="EF_HAND_2"/>
    <property type="match status" value="2"/>
</dbReference>
<dbReference type="HOGENOM" id="CLU_061288_20_7_1"/>
<name>W1NJD6_AMBTC</name>
<dbReference type="OMA" id="EGQELMW"/>
<dbReference type="InterPro" id="IPR011992">
    <property type="entry name" value="EF-hand-dom_pair"/>
</dbReference>
<dbReference type="InterPro" id="IPR018247">
    <property type="entry name" value="EF_Hand_1_Ca_BS"/>
</dbReference>
<dbReference type="Pfam" id="PF13202">
    <property type="entry name" value="EF-hand_5"/>
    <property type="match status" value="1"/>
</dbReference>
<gene>
    <name evidence="3" type="ORF">AMTR_s00008p00069660</name>
</gene>
<dbReference type="STRING" id="13333.W1NJD6"/>
<feature type="domain" description="EF-hand" evidence="2">
    <location>
        <begin position="24"/>
        <end position="59"/>
    </location>
</feature>
<dbReference type="OrthoDB" id="26525at2759"/>
<keyword evidence="4" id="KW-1185">Reference proteome</keyword>
<dbReference type="CDD" id="cd00051">
    <property type="entry name" value="EFh"/>
    <property type="match status" value="1"/>
</dbReference>
<dbReference type="SUPFAM" id="SSF47473">
    <property type="entry name" value="EF-hand"/>
    <property type="match status" value="1"/>
</dbReference>
<dbReference type="Pfam" id="PF13499">
    <property type="entry name" value="EF-hand_7"/>
    <property type="match status" value="1"/>
</dbReference>
<evidence type="ECO:0000313" key="4">
    <source>
        <dbReference type="Proteomes" id="UP000017836"/>
    </source>
</evidence>
<dbReference type="InterPro" id="IPR002048">
    <property type="entry name" value="EF_hand_dom"/>
</dbReference>
<evidence type="ECO:0000259" key="2">
    <source>
        <dbReference type="PROSITE" id="PS50222"/>
    </source>
</evidence>
<evidence type="ECO:0000313" key="3">
    <source>
        <dbReference type="EMBL" id="ERM95275.1"/>
    </source>
</evidence>
<dbReference type="KEGG" id="atr:18423194"/>
<dbReference type="Gramene" id="ERM95275">
    <property type="protein sequence ID" value="ERM95275"/>
    <property type="gene ID" value="AMTR_s00008p00069660"/>
</dbReference>
<feature type="domain" description="EF-hand" evidence="2">
    <location>
        <begin position="83"/>
        <end position="118"/>
    </location>
</feature>
<keyword evidence="1" id="KW-0106">Calcium</keyword>
<dbReference type="GO" id="GO:0005509">
    <property type="term" value="F:calcium ion binding"/>
    <property type="evidence" value="ECO:0007669"/>
    <property type="project" value="InterPro"/>
</dbReference>
<dbReference type="Gene3D" id="1.10.238.10">
    <property type="entry name" value="EF-hand"/>
    <property type="match status" value="1"/>
</dbReference>
<dbReference type="AlphaFoldDB" id="W1NJD6"/>
<protein>
    <recommendedName>
        <fullName evidence="2">EF-hand domain-containing protein</fullName>
    </recommendedName>
</protein>
<evidence type="ECO:0000256" key="1">
    <source>
        <dbReference type="ARBA" id="ARBA00022837"/>
    </source>
</evidence>